<evidence type="ECO:0000259" key="1">
    <source>
        <dbReference type="Pfam" id="PF07589"/>
    </source>
</evidence>
<feature type="non-terminal residue" evidence="2">
    <location>
        <position position="1"/>
    </location>
</feature>
<feature type="domain" description="Ice-binding protein C-terminal" evidence="1">
    <location>
        <begin position="143"/>
        <end position="166"/>
    </location>
</feature>
<evidence type="ECO:0000313" key="2">
    <source>
        <dbReference type="EMBL" id="KKL49599.1"/>
    </source>
</evidence>
<dbReference type="AlphaFoldDB" id="A0A0F9CKD1"/>
<dbReference type="InterPro" id="IPR013424">
    <property type="entry name" value="Ice-binding_C"/>
</dbReference>
<sequence>SYGIAQGRIGLYTGTVKSTYAGEWKLLHGPYNDIRMGKDLISGGNTGLVIDLISAEYEFTLDVQVAVFTLDLQVGVAPLIDPYLYAWSPATTYPADPQPHSIFVPFSAFTQDPGFTFTDVDLLTFTFSGAEDGDYVIDEIRADVPEPATLALVVAGAAAMIGRRRKLHALT</sequence>
<gene>
    <name evidence="2" type="ORF">LCGC14_2313910</name>
</gene>
<name>A0A0F9CKD1_9ZZZZ</name>
<comment type="caution">
    <text evidence="2">The sequence shown here is derived from an EMBL/GenBank/DDBJ whole genome shotgun (WGS) entry which is preliminary data.</text>
</comment>
<accession>A0A0F9CKD1</accession>
<protein>
    <recommendedName>
        <fullName evidence="1">Ice-binding protein C-terminal domain-containing protein</fullName>
    </recommendedName>
</protein>
<organism evidence="2">
    <name type="scientific">marine sediment metagenome</name>
    <dbReference type="NCBI Taxonomy" id="412755"/>
    <lineage>
        <taxon>unclassified sequences</taxon>
        <taxon>metagenomes</taxon>
        <taxon>ecological metagenomes</taxon>
    </lineage>
</organism>
<proteinExistence type="predicted"/>
<reference evidence="2" key="1">
    <citation type="journal article" date="2015" name="Nature">
        <title>Complex archaea that bridge the gap between prokaryotes and eukaryotes.</title>
        <authorList>
            <person name="Spang A."/>
            <person name="Saw J.H."/>
            <person name="Jorgensen S.L."/>
            <person name="Zaremba-Niedzwiedzka K."/>
            <person name="Martijn J."/>
            <person name="Lind A.E."/>
            <person name="van Eijk R."/>
            <person name="Schleper C."/>
            <person name="Guy L."/>
            <person name="Ettema T.J."/>
        </authorList>
    </citation>
    <scope>NUCLEOTIDE SEQUENCE</scope>
</reference>
<dbReference type="EMBL" id="LAZR01032902">
    <property type="protein sequence ID" value="KKL49599.1"/>
    <property type="molecule type" value="Genomic_DNA"/>
</dbReference>
<dbReference type="Pfam" id="PF07589">
    <property type="entry name" value="PEP-CTERM"/>
    <property type="match status" value="1"/>
</dbReference>
<dbReference type="NCBIfam" id="TIGR02595">
    <property type="entry name" value="PEP_CTERM"/>
    <property type="match status" value="1"/>
</dbReference>